<organism evidence="2 3">
    <name type="scientific">Marinicrinis sediminis</name>
    <dbReference type="NCBI Taxonomy" id="1652465"/>
    <lineage>
        <taxon>Bacteria</taxon>
        <taxon>Bacillati</taxon>
        <taxon>Bacillota</taxon>
        <taxon>Bacilli</taxon>
        <taxon>Bacillales</taxon>
        <taxon>Paenibacillaceae</taxon>
    </lineage>
</organism>
<evidence type="ECO:0000313" key="3">
    <source>
        <dbReference type="Proteomes" id="UP001597497"/>
    </source>
</evidence>
<comment type="caution">
    <text evidence="2">The sequence shown here is derived from an EMBL/GenBank/DDBJ whole genome shotgun (WGS) entry which is preliminary data.</text>
</comment>
<dbReference type="Gene3D" id="1.10.1200.10">
    <property type="entry name" value="ACP-like"/>
    <property type="match status" value="1"/>
</dbReference>
<keyword evidence="3" id="KW-1185">Reference proteome</keyword>
<dbReference type="Pfam" id="PF00550">
    <property type="entry name" value="PP-binding"/>
    <property type="match status" value="1"/>
</dbReference>
<evidence type="ECO:0000313" key="2">
    <source>
        <dbReference type="EMBL" id="MFD2671159.1"/>
    </source>
</evidence>
<dbReference type="SUPFAM" id="SSF47336">
    <property type="entry name" value="ACP-like"/>
    <property type="match status" value="1"/>
</dbReference>
<protein>
    <submittedName>
        <fullName evidence="2">Acyl carrier protein</fullName>
    </submittedName>
</protein>
<sequence>MNEQVIELQSYIKQVCEEKMNMEVPAETDAALPIEQAFDLDSISMFELIVNLEEKYGTRVPETDIEAIGKMNLSELVAYLEGQKANA</sequence>
<name>A0ABW5R9R0_9BACL</name>
<accession>A0ABW5R9R0</accession>
<dbReference type="InterPro" id="IPR036736">
    <property type="entry name" value="ACP-like_sf"/>
</dbReference>
<feature type="domain" description="Carrier" evidence="1">
    <location>
        <begin position="6"/>
        <end position="84"/>
    </location>
</feature>
<evidence type="ECO:0000259" key="1">
    <source>
        <dbReference type="PROSITE" id="PS50075"/>
    </source>
</evidence>
<dbReference type="RefSeq" id="WP_379928593.1">
    <property type="nucleotide sequence ID" value="NZ_JBHUMM010000010.1"/>
</dbReference>
<dbReference type="Proteomes" id="UP001597497">
    <property type="component" value="Unassembled WGS sequence"/>
</dbReference>
<proteinExistence type="predicted"/>
<gene>
    <name evidence="2" type="ORF">ACFSUC_06030</name>
</gene>
<dbReference type="InterPro" id="IPR009081">
    <property type="entry name" value="PP-bd_ACP"/>
</dbReference>
<dbReference type="PROSITE" id="PS50075">
    <property type="entry name" value="CARRIER"/>
    <property type="match status" value="1"/>
</dbReference>
<reference evidence="3" key="1">
    <citation type="journal article" date="2019" name="Int. J. Syst. Evol. Microbiol.">
        <title>The Global Catalogue of Microorganisms (GCM) 10K type strain sequencing project: providing services to taxonomists for standard genome sequencing and annotation.</title>
        <authorList>
            <consortium name="The Broad Institute Genomics Platform"/>
            <consortium name="The Broad Institute Genome Sequencing Center for Infectious Disease"/>
            <person name="Wu L."/>
            <person name="Ma J."/>
        </authorList>
    </citation>
    <scope>NUCLEOTIDE SEQUENCE [LARGE SCALE GENOMIC DNA]</scope>
    <source>
        <strain evidence="3">KCTC 33676</strain>
    </source>
</reference>
<dbReference type="EMBL" id="JBHUMM010000010">
    <property type="protein sequence ID" value="MFD2671159.1"/>
    <property type="molecule type" value="Genomic_DNA"/>
</dbReference>